<organism evidence="3">
    <name type="scientific">Taenia asiatica</name>
    <name type="common">Asian tapeworm</name>
    <dbReference type="NCBI Taxonomy" id="60517"/>
    <lineage>
        <taxon>Eukaryota</taxon>
        <taxon>Metazoa</taxon>
        <taxon>Spiralia</taxon>
        <taxon>Lophotrochozoa</taxon>
        <taxon>Platyhelminthes</taxon>
        <taxon>Cestoda</taxon>
        <taxon>Eucestoda</taxon>
        <taxon>Cyclophyllidea</taxon>
        <taxon>Taeniidae</taxon>
        <taxon>Taenia</taxon>
    </lineage>
</organism>
<reference evidence="1 2" key="2">
    <citation type="submission" date="2018-11" db="EMBL/GenBank/DDBJ databases">
        <authorList>
            <consortium name="Pathogen Informatics"/>
        </authorList>
    </citation>
    <scope>NUCLEOTIDE SEQUENCE [LARGE SCALE GENOMIC DNA]</scope>
</reference>
<proteinExistence type="predicted"/>
<keyword evidence="2" id="KW-1185">Reference proteome</keyword>
<dbReference type="WBParaSite" id="TASK_0000809701-mRNA-1">
    <property type="protein sequence ID" value="TASK_0000809701-mRNA-1"/>
    <property type="gene ID" value="TASK_0000809701"/>
</dbReference>
<accession>A0A0R3WBR6</accession>
<evidence type="ECO:0000313" key="2">
    <source>
        <dbReference type="Proteomes" id="UP000282613"/>
    </source>
</evidence>
<dbReference type="Proteomes" id="UP000282613">
    <property type="component" value="Unassembled WGS sequence"/>
</dbReference>
<protein>
    <submittedName>
        <fullName evidence="3">SLC12 domain-containing protein</fullName>
    </submittedName>
</protein>
<evidence type="ECO:0000313" key="1">
    <source>
        <dbReference type="EMBL" id="VDK39568.1"/>
    </source>
</evidence>
<dbReference type="AlphaFoldDB" id="A0A0R3WBR6"/>
<sequence>MIVLQQVFQHKAPKQVVKELVRAQVHQLSTVVANWPFPQALYSESSRKLQTTQELKPTDLAQRMKCVDWIVEQQQVESIITFRDLAHHTSQRLIAAFGEGGIPPFVILYCSIPCLSLEWLIFPEDALKVTWDASCTSEKYPLLHLRDLPLSESPRQDLNSSALRN</sequence>
<evidence type="ECO:0000313" key="3">
    <source>
        <dbReference type="WBParaSite" id="TASK_0000809701-mRNA-1"/>
    </source>
</evidence>
<gene>
    <name evidence="1" type="ORF">TASK_LOCUS8098</name>
</gene>
<name>A0A0R3WBR6_TAEAS</name>
<dbReference type="EMBL" id="UYRS01018727">
    <property type="protein sequence ID" value="VDK39568.1"/>
    <property type="molecule type" value="Genomic_DNA"/>
</dbReference>
<reference evidence="3" key="1">
    <citation type="submission" date="2017-02" db="UniProtKB">
        <authorList>
            <consortium name="WormBaseParasite"/>
        </authorList>
    </citation>
    <scope>IDENTIFICATION</scope>
</reference>